<dbReference type="OrthoDB" id="3192572at2"/>
<organism evidence="2 3">
    <name type="scientific">Hydrogenispora ethanolica</name>
    <dbReference type="NCBI Taxonomy" id="1082276"/>
    <lineage>
        <taxon>Bacteria</taxon>
        <taxon>Bacillati</taxon>
        <taxon>Bacillota</taxon>
        <taxon>Hydrogenispora</taxon>
    </lineage>
</organism>
<dbReference type="Pfam" id="PF00874">
    <property type="entry name" value="PRD"/>
    <property type="match status" value="1"/>
</dbReference>
<name>A0A4R1SAG1_HYDET</name>
<dbReference type="PROSITE" id="PS51372">
    <property type="entry name" value="PRD_2"/>
    <property type="match status" value="1"/>
</dbReference>
<evidence type="ECO:0000313" key="3">
    <source>
        <dbReference type="Proteomes" id="UP000295008"/>
    </source>
</evidence>
<feature type="domain" description="PRD" evidence="1">
    <location>
        <begin position="17"/>
        <end position="123"/>
    </location>
</feature>
<gene>
    <name evidence="2" type="ORF">EDC14_1002265</name>
</gene>
<dbReference type="InterPro" id="IPR036634">
    <property type="entry name" value="PRD_sf"/>
</dbReference>
<proteinExistence type="predicted"/>
<dbReference type="InterPro" id="IPR011608">
    <property type="entry name" value="PRD"/>
</dbReference>
<sequence length="125" mass="13623">MDLLLQQRLAILLAAGEIDEPIQGAVVAFAKALEERFGLELAEDNAAMFITHLAMALARICRGEAVAGLDEAALEELAGIPAYHELPELYRGLERRLGIAIPEAEQNYITLHACVLVAKKMDGRK</sequence>
<dbReference type="EMBL" id="SLUN01000002">
    <property type="protein sequence ID" value="TCL76506.1"/>
    <property type="molecule type" value="Genomic_DNA"/>
</dbReference>
<dbReference type="AlphaFoldDB" id="A0A4R1SAG1"/>
<reference evidence="2 3" key="1">
    <citation type="submission" date="2019-03" db="EMBL/GenBank/DDBJ databases">
        <title>Genomic Encyclopedia of Type Strains, Phase IV (KMG-IV): sequencing the most valuable type-strain genomes for metagenomic binning, comparative biology and taxonomic classification.</title>
        <authorList>
            <person name="Goeker M."/>
        </authorList>
    </citation>
    <scope>NUCLEOTIDE SEQUENCE [LARGE SCALE GENOMIC DNA]</scope>
    <source>
        <strain evidence="2 3">LX-B</strain>
    </source>
</reference>
<evidence type="ECO:0000313" key="2">
    <source>
        <dbReference type="EMBL" id="TCL76506.1"/>
    </source>
</evidence>
<dbReference type="GO" id="GO:0006355">
    <property type="term" value="P:regulation of DNA-templated transcription"/>
    <property type="evidence" value="ECO:0007669"/>
    <property type="project" value="InterPro"/>
</dbReference>
<evidence type="ECO:0000259" key="1">
    <source>
        <dbReference type="PROSITE" id="PS51372"/>
    </source>
</evidence>
<comment type="caution">
    <text evidence="2">The sequence shown here is derived from an EMBL/GenBank/DDBJ whole genome shotgun (WGS) entry which is preliminary data.</text>
</comment>
<protein>
    <submittedName>
        <fullName evidence="2">PRD domain-containing protein</fullName>
    </submittedName>
</protein>
<dbReference type="Gene3D" id="1.10.1790.10">
    <property type="entry name" value="PRD domain"/>
    <property type="match status" value="1"/>
</dbReference>
<keyword evidence="3" id="KW-1185">Reference proteome</keyword>
<dbReference type="RefSeq" id="WP_132012677.1">
    <property type="nucleotide sequence ID" value="NZ_SLUN01000002.1"/>
</dbReference>
<dbReference type="SUPFAM" id="SSF63520">
    <property type="entry name" value="PTS-regulatory domain, PRD"/>
    <property type="match status" value="1"/>
</dbReference>
<dbReference type="Proteomes" id="UP000295008">
    <property type="component" value="Unassembled WGS sequence"/>
</dbReference>
<accession>A0A4R1SAG1</accession>